<dbReference type="AlphaFoldDB" id="A0A9D1U383"/>
<keyword evidence="2" id="KW-0378">Hydrolase</keyword>
<name>A0A9D1U383_9LACO</name>
<reference evidence="2" key="1">
    <citation type="journal article" date="2021" name="PeerJ">
        <title>Extensive microbial diversity within the chicken gut microbiome revealed by metagenomics and culture.</title>
        <authorList>
            <person name="Gilroy R."/>
            <person name="Ravi A."/>
            <person name="Getino M."/>
            <person name="Pursley I."/>
            <person name="Horton D.L."/>
            <person name="Alikhan N.F."/>
            <person name="Baker D."/>
            <person name="Gharbi K."/>
            <person name="Hall N."/>
            <person name="Watson M."/>
            <person name="Adriaenssens E.M."/>
            <person name="Foster-Nyarko E."/>
            <person name="Jarju S."/>
            <person name="Secka A."/>
            <person name="Antonio M."/>
            <person name="Oren A."/>
            <person name="Chaudhuri R.R."/>
            <person name="La Ragione R."/>
            <person name="Hildebrand F."/>
            <person name="Pallen M.J."/>
        </authorList>
    </citation>
    <scope>NUCLEOTIDE SEQUENCE</scope>
    <source>
        <strain evidence="2">ChiHejej3B27-2180</strain>
    </source>
</reference>
<dbReference type="EMBL" id="DXGK01000030">
    <property type="protein sequence ID" value="HIW70062.1"/>
    <property type="molecule type" value="Genomic_DNA"/>
</dbReference>
<dbReference type="Gene3D" id="3.40.50.1820">
    <property type="entry name" value="alpha/beta hydrolase"/>
    <property type="match status" value="1"/>
</dbReference>
<dbReference type="SUPFAM" id="SSF53474">
    <property type="entry name" value="alpha/beta-Hydrolases"/>
    <property type="match status" value="1"/>
</dbReference>
<evidence type="ECO:0000256" key="1">
    <source>
        <dbReference type="SAM" id="SignalP"/>
    </source>
</evidence>
<comment type="caution">
    <text evidence="2">The sequence shown here is derived from an EMBL/GenBank/DDBJ whole genome shotgun (WGS) entry which is preliminary data.</text>
</comment>
<reference evidence="2" key="2">
    <citation type="submission" date="2021-04" db="EMBL/GenBank/DDBJ databases">
        <authorList>
            <person name="Gilroy R."/>
        </authorList>
    </citation>
    <scope>NUCLEOTIDE SEQUENCE</scope>
    <source>
        <strain evidence="2">ChiHejej3B27-2180</strain>
    </source>
</reference>
<dbReference type="InterPro" id="IPR010315">
    <property type="entry name" value="DUF915_hydro-like"/>
</dbReference>
<dbReference type="Pfam" id="PF06028">
    <property type="entry name" value="DUF915"/>
    <property type="match status" value="1"/>
</dbReference>
<accession>A0A9D1U383</accession>
<keyword evidence="1" id="KW-0732">Signal</keyword>
<dbReference type="InterPro" id="IPR029058">
    <property type="entry name" value="AB_hydrolase_fold"/>
</dbReference>
<proteinExistence type="predicted"/>
<dbReference type="GO" id="GO:0016787">
    <property type="term" value="F:hydrolase activity"/>
    <property type="evidence" value="ECO:0007669"/>
    <property type="project" value="UniProtKB-KW"/>
</dbReference>
<feature type="chain" id="PRO_5039488994" evidence="1">
    <location>
        <begin position="26"/>
        <end position="261"/>
    </location>
</feature>
<evidence type="ECO:0000313" key="3">
    <source>
        <dbReference type="Proteomes" id="UP000886878"/>
    </source>
</evidence>
<feature type="signal peptide" evidence="1">
    <location>
        <begin position="1"/>
        <end position="25"/>
    </location>
</feature>
<dbReference type="Proteomes" id="UP000886878">
    <property type="component" value="Unassembled WGS sequence"/>
</dbReference>
<organism evidence="2 3">
    <name type="scientific">Candidatus Limosilactobacillus merdipullorum</name>
    <dbReference type="NCBI Taxonomy" id="2838653"/>
    <lineage>
        <taxon>Bacteria</taxon>
        <taxon>Bacillati</taxon>
        <taxon>Bacillota</taxon>
        <taxon>Bacilli</taxon>
        <taxon>Lactobacillales</taxon>
        <taxon>Lactobacillaceae</taxon>
        <taxon>Limosilactobacillus</taxon>
    </lineage>
</organism>
<protein>
    <submittedName>
        <fullName evidence="2">Alpha/beta hydrolase</fullName>
    </submittedName>
</protein>
<evidence type="ECO:0000313" key="2">
    <source>
        <dbReference type="EMBL" id="HIW70062.1"/>
    </source>
</evidence>
<dbReference type="PROSITE" id="PS51257">
    <property type="entry name" value="PROKAR_LIPOPROTEIN"/>
    <property type="match status" value="1"/>
</dbReference>
<sequence length="261" mass="28703">MKKRWVLLLTALATVVLAGCGNSQAQQNKWMNSTTPTIFVHGYGSSSRAENSMVRAAKQAGVTSTVAHAQVAPNGHVILSGPSIRGKRNPIVQVNLQDNRNTNMAEGSRYIYNVVRKLQREDHIKSYNVVGHSMGNTDIFAFLNDYGDQPGMPKLKKQVVLAGAGLTAARRDQGLYQQIATHLQNLKNNYPHAKVLNIIGDKGGGTDGRIPNDASRSVKQMLGDRPASYHQVMIHGSQAQHSKMHENPKVFKLINNFLWAK</sequence>
<gene>
    <name evidence="2" type="ORF">H9876_01585</name>
</gene>